<proteinExistence type="predicted"/>
<evidence type="ECO:0000313" key="2">
    <source>
        <dbReference type="Proteomes" id="UP000199347"/>
    </source>
</evidence>
<protein>
    <submittedName>
        <fullName evidence="1">Predicted small metal-binding protein</fullName>
    </submittedName>
</protein>
<organism evidence="1 2">
    <name type="scientific">Afifella marina DSM 2698</name>
    <dbReference type="NCBI Taxonomy" id="1120955"/>
    <lineage>
        <taxon>Bacteria</taxon>
        <taxon>Pseudomonadati</taxon>
        <taxon>Pseudomonadota</taxon>
        <taxon>Alphaproteobacteria</taxon>
        <taxon>Hyphomicrobiales</taxon>
        <taxon>Afifellaceae</taxon>
        <taxon>Afifella</taxon>
    </lineage>
</organism>
<dbReference type="Pfam" id="PF06348">
    <property type="entry name" value="DUF1059"/>
    <property type="match status" value="1"/>
</dbReference>
<dbReference type="Proteomes" id="UP000199347">
    <property type="component" value="Unassembled WGS sequence"/>
</dbReference>
<name>A0A1G5P2F3_AFIMA</name>
<keyword evidence="2" id="KW-1185">Reference proteome</keyword>
<dbReference type="RefSeq" id="WP_092815272.1">
    <property type="nucleotide sequence ID" value="NZ_FMVW01000008.1"/>
</dbReference>
<sequence length="57" mass="6382">MKTITCGELVPGCTYKARAETEAELLQKVSEHVRTAHPGMEMTPKMVEKVKAKVHEE</sequence>
<accession>A0A1G5P2F3</accession>
<dbReference type="AlphaFoldDB" id="A0A1G5P2F3"/>
<dbReference type="OrthoDB" id="7950435at2"/>
<gene>
    <name evidence="1" type="ORF">SAMN03080610_03110</name>
</gene>
<reference evidence="1 2" key="1">
    <citation type="submission" date="2016-10" db="EMBL/GenBank/DDBJ databases">
        <authorList>
            <person name="de Groot N.N."/>
        </authorList>
    </citation>
    <scope>NUCLEOTIDE SEQUENCE [LARGE SCALE GENOMIC DNA]</scope>
    <source>
        <strain evidence="1 2">DSM 2698</strain>
    </source>
</reference>
<dbReference type="EMBL" id="FMVW01000008">
    <property type="protein sequence ID" value="SCZ43712.1"/>
    <property type="molecule type" value="Genomic_DNA"/>
</dbReference>
<dbReference type="InterPro" id="IPR009409">
    <property type="entry name" value="DUF1059"/>
</dbReference>
<evidence type="ECO:0000313" key="1">
    <source>
        <dbReference type="EMBL" id="SCZ43712.1"/>
    </source>
</evidence>